<dbReference type="PROSITE" id="PS00284">
    <property type="entry name" value="SERPIN"/>
    <property type="match status" value="1"/>
</dbReference>
<dbReference type="CDD" id="cd19588">
    <property type="entry name" value="serpin_miropin-like"/>
    <property type="match status" value="1"/>
</dbReference>
<dbReference type="Pfam" id="PF00079">
    <property type="entry name" value="Serpin"/>
    <property type="match status" value="1"/>
</dbReference>
<dbReference type="GO" id="GO:0005615">
    <property type="term" value="C:extracellular space"/>
    <property type="evidence" value="ECO:0007669"/>
    <property type="project" value="InterPro"/>
</dbReference>
<dbReference type="SUPFAM" id="SSF56574">
    <property type="entry name" value="Serpins"/>
    <property type="match status" value="1"/>
</dbReference>
<keyword evidence="4" id="KW-1185">Reference proteome</keyword>
<organism evidence="3 4">
    <name type="scientific">Aerosakkonema funiforme FACHB-1375</name>
    <dbReference type="NCBI Taxonomy" id="2949571"/>
    <lineage>
        <taxon>Bacteria</taxon>
        <taxon>Bacillati</taxon>
        <taxon>Cyanobacteriota</taxon>
        <taxon>Cyanophyceae</taxon>
        <taxon>Oscillatoriophycideae</taxon>
        <taxon>Aerosakkonematales</taxon>
        <taxon>Aerosakkonemataceae</taxon>
        <taxon>Aerosakkonema</taxon>
    </lineage>
</organism>
<dbReference type="InterPro" id="IPR000215">
    <property type="entry name" value="Serpin_fam"/>
</dbReference>
<dbReference type="InterPro" id="IPR036186">
    <property type="entry name" value="Serpin_sf"/>
</dbReference>
<name>A0A926VCU4_9CYAN</name>
<dbReference type="InterPro" id="IPR023796">
    <property type="entry name" value="Serpin_dom"/>
</dbReference>
<proteinExistence type="inferred from homology"/>
<dbReference type="PANTHER" id="PTHR11461:SF211">
    <property type="entry name" value="GH10112P-RELATED"/>
    <property type="match status" value="1"/>
</dbReference>
<dbReference type="PANTHER" id="PTHR11461">
    <property type="entry name" value="SERINE PROTEASE INHIBITOR, SERPIN"/>
    <property type="match status" value="1"/>
</dbReference>
<dbReference type="InterPro" id="IPR023795">
    <property type="entry name" value="Serpin_CS"/>
</dbReference>
<reference evidence="3" key="1">
    <citation type="journal article" date="2015" name="ISME J.">
        <title>Draft Genome Sequence of Streptomyces incarnatus NRRL8089, which Produces the Nucleoside Antibiotic Sinefungin.</title>
        <authorList>
            <person name="Oshima K."/>
            <person name="Hattori M."/>
            <person name="Shimizu H."/>
            <person name="Fukuda K."/>
            <person name="Nemoto M."/>
            <person name="Inagaki K."/>
            <person name="Tamura T."/>
        </authorList>
    </citation>
    <scope>NUCLEOTIDE SEQUENCE</scope>
    <source>
        <strain evidence="3">FACHB-1375</strain>
    </source>
</reference>
<dbReference type="EMBL" id="JACJPW010000006">
    <property type="protein sequence ID" value="MBD2180194.1"/>
    <property type="molecule type" value="Genomic_DNA"/>
</dbReference>
<feature type="domain" description="Serpin" evidence="2">
    <location>
        <begin position="49"/>
        <end position="408"/>
    </location>
</feature>
<dbReference type="GO" id="GO:0004867">
    <property type="term" value="F:serine-type endopeptidase inhibitor activity"/>
    <property type="evidence" value="ECO:0007669"/>
    <property type="project" value="InterPro"/>
</dbReference>
<comment type="caution">
    <text evidence="3">The sequence shown here is derived from an EMBL/GenBank/DDBJ whole genome shotgun (WGS) entry which is preliminary data.</text>
</comment>
<gene>
    <name evidence="3" type="ORF">H6G03_03530</name>
</gene>
<dbReference type="Gene3D" id="2.30.39.10">
    <property type="entry name" value="Alpha-1-antitrypsin, domain 1"/>
    <property type="match status" value="1"/>
</dbReference>
<dbReference type="InterPro" id="IPR042178">
    <property type="entry name" value="Serpin_sf_1"/>
</dbReference>
<dbReference type="SMART" id="SM00093">
    <property type="entry name" value="SERPIN"/>
    <property type="match status" value="1"/>
</dbReference>
<dbReference type="Gene3D" id="3.30.497.10">
    <property type="entry name" value="Antithrombin, subunit I, domain 2"/>
    <property type="match status" value="1"/>
</dbReference>
<sequence>MLRAKGTGYWGRGTEELFNATLSQSPIVTPHVPNEVNPKLIAAYTKFSFKLFSQIQKKQPDENIFISPASIAIALAITYNGASGKTQEAIAQTLELQGIAIQELNQANAALKDTLTNADSQVELSIANSFWGKDNQPFKPEFIQKIQKFYGVELKNADFTDARTISSINGWVKQSTNGNIDKIVDGIEPDTVFMLFNAIYFFGNWTYPFPKQATQERLFTLLDGTQKAHPLMFRQLYQAKYYENETFQAVSLPYGEKRLSLYVFLPRKGINIRKFYENLNAENWEIWINNINAEQNYEEEIPLLIGMPRLQLEYEIDLEDVFKNMGMEIAFRKDADFSAMANPPLWISFIKHKTFVEVNEEGTKASAVTTVGSTRGGAVTMIVDRPFFCAIRDERTGTILFMGSIVDPISAN</sequence>
<comment type="similarity">
    <text evidence="1">Belongs to the serpin family.</text>
</comment>
<reference evidence="3" key="2">
    <citation type="submission" date="2020-08" db="EMBL/GenBank/DDBJ databases">
        <authorList>
            <person name="Chen M."/>
            <person name="Teng W."/>
            <person name="Zhao L."/>
            <person name="Hu C."/>
            <person name="Zhou Y."/>
            <person name="Han B."/>
            <person name="Song L."/>
            <person name="Shu W."/>
        </authorList>
    </citation>
    <scope>NUCLEOTIDE SEQUENCE</scope>
    <source>
        <strain evidence="3">FACHB-1375</strain>
    </source>
</reference>
<evidence type="ECO:0000256" key="1">
    <source>
        <dbReference type="RuleBase" id="RU000411"/>
    </source>
</evidence>
<evidence type="ECO:0000259" key="2">
    <source>
        <dbReference type="SMART" id="SM00093"/>
    </source>
</evidence>
<dbReference type="InterPro" id="IPR042185">
    <property type="entry name" value="Serpin_sf_2"/>
</dbReference>
<dbReference type="RefSeq" id="WP_190462314.1">
    <property type="nucleotide sequence ID" value="NZ_JACJPW010000006.1"/>
</dbReference>
<protein>
    <submittedName>
        <fullName evidence="3">Serpin family protein</fullName>
    </submittedName>
</protein>
<dbReference type="AlphaFoldDB" id="A0A926VCU4"/>
<evidence type="ECO:0000313" key="4">
    <source>
        <dbReference type="Proteomes" id="UP000641646"/>
    </source>
</evidence>
<evidence type="ECO:0000313" key="3">
    <source>
        <dbReference type="EMBL" id="MBD2180194.1"/>
    </source>
</evidence>
<accession>A0A926VCU4</accession>
<dbReference type="Proteomes" id="UP000641646">
    <property type="component" value="Unassembled WGS sequence"/>
</dbReference>